<keyword evidence="2" id="KW-1185">Reference proteome</keyword>
<gene>
    <name evidence="1" type="ORF">BST83_09955</name>
</gene>
<reference evidence="1 2" key="1">
    <citation type="submission" date="2016-11" db="EMBL/GenBank/DDBJ databases">
        <title>Trade-off between light-utilization and light-protection in marine flavobacteria.</title>
        <authorList>
            <person name="Kumagai Y."/>
        </authorList>
    </citation>
    <scope>NUCLEOTIDE SEQUENCE [LARGE SCALE GENOMIC DNA]</scope>
    <source>
        <strain evidence="1 2">ATCC 700397</strain>
    </source>
</reference>
<dbReference type="EMBL" id="MQUA01000013">
    <property type="protein sequence ID" value="PQB07450.1"/>
    <property type="molecule type" value="Genomic_DNA"/>
</dbReference>
<evidence type="ECO:0000313" key="2">
    <source>
        <dbReference type="Proteomes" id="UP000239522"/>
    </source>
</evidence>
<protein>
    <submittedName>
        <fullName evidence="1">Uncharacterized protein</fullName>
    </submittedName>
</protein>
<evidence type="ECO:0000313" key="1">
    <source>
        <dbReference type="EMBL" id="PQB07450.1"/>
    </source>
</evidence>
<comment type="caution">
    <text evidence="1">The sequence shown here is derived from an EMBL/GenBank/DDBJ whole genome shotgun (WGS) entry which is preliminary data.</text>
</comment>
<dbReference type="AlphaFoldDB" id="A0A2S7KXV3"/>
<name>A0A2S7KXV3_9FLAO</name>
<dbReference type="Proteomes" id="UP000239522">
    <property type="component" value="Unassembled WGS sequence"/>
</dbReference>
<organism evidence="1 2">
    <name type="scientific">Polaribacter filamentus</name>
    <dbReference type="NCBI Taxonomy" id="53483"/>
    <lineage>
        <taxon>Bacteria</taxon>
        <taxon>Pseudomonadati</taxon>
        <taxon>Bacteroidota</taxon>
        <taxon>Flavobacteriia</taxon>
        <taxon>Flavobacteriales</taxon>
        <taxon>Flavobacteriaceae</taxon>
    </lineage>
</organism>
<proteinExistence type="predicted"/>
<sequence>MIKQQKIKKRVVFNFDDVKEQLTDKIIDNIEGITFGHYCQMVINRYFKLLMIIFKFMVNN</sequence>
<accession>A0A2S7KXV3</accession>